<evidence type="ECO:0000256" key="14">
    <source>
        <dbReference type="ARBA" id="ARBA00023180"/>
    </source>
</evidence>
<keyword evidence="8" id="KW-0832">Ubl conjugation</keyword>
<evidence type="ECO:0000256" key="1">
    <source>
        <dbReference type="ARBA" id="ARBA00004265"/>
    </source>
</evidence>
<keyword evidence="6 19" id="KW-0812">Transmembrane</keyword>
<evidence type="ECO:0000313" key="23">
    <source>
        <dbReference type="Proteomes" id="UP001651158"/>
    </source>
</evidence>
<dbReference type="PANTHER" id="PTHR31463:SF4">
    <property type="entry name" value="MACROPHAGE-EXPRESSED GENE 1 PROTEIN"/>
    <property type="match status" value="1"/>
</dbReference>
<comment type="function">
    <text evidence="18">Pore-forming protein involved in both innate and adaptive immunity. Plays a central role in antigen cross-presentation in dendritic cells by forming a pore in antigen-containing compartments, thereby promoting delivery of antigens for cross-presentation. Also involved in innate immune response following bacterial infection; shows antibacterial activity against a wide spectrum of Gram-positive, Gram-negative and acid-fast bacteria. Reduces the viability of the intracytosolic pathogen L.monocytogenes by inhibiting acidification of the phagocytic vacuole of host cells which restricts bacterial translocation from the vacuole to the cytosol. Required for the antibacterial activity of reactive oxygen species and nitric oxide.</text>
</comment>
<proteinExistence type="inferred from homology"/>
<keyword evidence="14" id="KW-0325">Glycoprotein</keyword>
<comment type="similarity">
    <text evidence="2">Belongs to the MPEG1 family.</text>
</comment>
<evidence type="ECO:0000256" key="2">
    <source>
        <dbReference type="ARBA" id="ARBA00007256"/>
    </source>
</evidence>
<evidence type="ECO:0000256" key="7">
    <source>
        <dbReference type="ARBA" id="ARBA00022729"/>
    </source>
</evidence>
<keyword evidence="13" id="KW-1015">Disulfide bond</keyword>
<keyword evidence="4" id="KW-1134">Transmembrane beta strand</keyword>
<keyword evidence="9" id="KW-0391">Immunity</keyword>
<organism evidence="22 23">
    <name type="scientific">Taenia crassiceps</name>
    <dbReference type="NCBI Taxonomy" id="6207"/>
    <lineage>
        <taxon>Eukaryota</taxon>
        <taxon>Metazoa</taxon>
        <taxon>Spiralia</taxon>
        <taxon>Lophotrochozoa</taxon>
        <taxon>Platyhelminthes</taxon>
        <taxon>Cestoda</taxon>
        <taxon>Eucestoda</taxon>
        <taxon>Cyclophyllidea</taxon>
        <taxon>Taeniidae</taxon>
        <taxon>Taenia</taxon>
    </lineage>
</organism>
<keyword evidence="5" id="KW-0399">Innate immunity</keyword>
<gene>
    <name evidence="22" type="ORF">TcWFU_003003</name>
</gene>
<evidence type="ECO:0000256" key="17">
    <source>
        <dbReference type="ARBA" id="ARBA00045657"/>
    </source>
</evidence>
<evidence type="ECO:0000313" key="22">
    <source>
        <dbReference type="EMBL" id="KAL5107507.1"/>
    </source>
</evidence>
<comment type="subcellular location">
    <subcellularLocation>
        <location evidence="1">Cytoplasmic vesicle</location>
        <location evidence="1">Phagosome membrane</location>
        <topology evidence="1">Multi-pass membrane protein</topology>
    </subcellularLocation>
</comment>
<keyword evidence="10 19" id="KW-1133">Transmembrane helix</keyword>
<evidence type="ECO:0000259" key="21">
    <source>
        <dbReference type="PROSITE" id="PS51412"/>
    </source>
</evidence>
<evidence type="ECO:0000256" key="20">
    <source>
        <dbReference type="SAM" id="SignalP"/>
    </source>
</evidence>
<accession>A0ABR4QD71</accession>
<keyword evidence="11" id="KW-1064">Adaptive immunity</keyword>
<evidence type="ECO:0000256" key="4">
    <source>
        <dbReference type="ARBA" id="ARBA00022452"/>
    </source>
</evidence>
<comment type="function">
    <text evidence="17">Pore-forming protein that plays a central role in antigen cross-presentation in dendritic cells by mediating delivery of antigens for cross-presentation. Dendritic cells bridge innate and adaptive immunity by capturing exogenous antigens on MHC class-I molecules and presenting them to naive CD8(+) T-cells. Acts by forming a pore in antigen-containing compartments, promoting the release of antigens into the cytosol, enabling generation of MHCI:peptide complexes and T-cell priming.</text>
</comment>
<comment type="caution">
    <text evidence="22">The sequence shown here is derived from an EMBL/GenBank/DDBJ whole genome shotgun (WGS) entry which is preliminary data.</text>
</comment>
<protein>
    <recommendedName>
        <fullName evidence="3">Macrophage-expressed gene 1 protein</fullName>
    </recommendedName>
    <alternativeName>
        <fullName evidence="16">Perforin-2</fullName>
    </alternativeName>
</protein>
<evidence type="ECO:0000256" key="19">
    <source>
        <dbReference type="SAM" id="Phobius"/>
    </source>
</evidence>
<keyword evidence="23" id="KW-1185">Reference proteome</keyword>
<sequence length="778" mass="85509">MLSVVLVLFLHCTLGKNQNVGQLRRDSVPETMGCTMWPGHKRLSVLPGSGWDNLVNEERGLTTNREVYKMCRTSADGNYLIPDDMIIEPIKNSQIELSSKVFTHFTNYTALTAFSMNSAADVKLHFVSVGGDFSFEKDAVRKAENQNNGLTVRSQLRHRWYIVHQLPDSQLHPRFRNRLLDIAAHLARSNITGAGGDDNGVRSGATDLGSLVGKGGVGPLAVEENRQVMFRVMDSLRAAYLADLIVRDFGTHTVVAVEAGAVVAKLDSLTSSSRKMSDKEKLEAETAASSYFASLFDLKTSTKFGTDQKMMEAYNLKVASSFILSYGGPSLKVSDMNLTEWERDLEDHLVAVDRRGRPIYDLITPRALPELSESLTFSLAAAVKAAVVRYYEANSLIGCLDPASTAYDSDANVAADHCDDFPFQDSTTGGERGRLPFGGVYTTCKGPSDLCLRHTAPNLATGNTSCPKGFIPVSLLPPQVRSCAVACQDRGIFQEPLCMHECAITHAFWCALDPSTKTDEKSELGFLFGGIYTDTTMNPITRAQSCPPYYEVQSVGRRIQVCVSTDIEMGRRYSLAFGGFYACQSGNPLYDVLSLNSDSLSRIQQIRRTLYADLNISQNGTNGSSNGDPGVLWAKRCPNGYTSHMAGIEDTCLINYCIPGNSLKTIKERTLKRPPFVQLPDFASIATPLDLQKSLNQPLQLIDTCSGRIYHNRDGEWVLDATPAESVDEHTSATFIFVVVMAVVLLVIVIGFVIYYVYKRVAHSRRRGPFDPAEVSTA</sequence>
<dbReference type="PANTHER" id="PTHR31463">
    <property type="entry name" value="MACROPHAGE-EXPRESSED GENE 1 PROTEIN"/>
    <property type="match status" value="1"/>
</dbReference>
<evidence type="ECO:0000256" key="12">
    <source>
        <dbReference type="ARBA" id="ARBA00023136"/>
    </source>
</evidence>
<dbReference type="Pfam" id="PF01823">
    <property type="entry name" value="MACPF"/>
    <property type="match status" value="1"/>
</dbReference>
<evidence type="ECO:0000256" key="6">
    <source>
        <dbReference type="ARBA" id="ARBA00022692"/>
    </source>
</evidence>
<keyword evidence="15" id="KW-0968">Cytoplasmic vesicle</keyword>
<evidence type="ECO:0000256" key="5">
    <source>
        <dbReference type="ARBA" id="ARBA00022588"/>
    </source>
</evidence>
<evidence type="ECO:0000256" key="10">
    <source>
        <dbReference type="ARBA" id="ARBA00022989"/>
    </source>
</evidence>
<evidence type="ECO:0000256" key="13">
    <source>
        <dbReference type="ARBA" id="ARBA00023157"/>
    </source>
</evidence>
<evidence type="ECO:0000256" key="15">
    <source>
        <dbReference type="ARBA" id="ARBA00023329"/>
    </source>
</evidence>
<evidence type="ECO:0000256" key="11">
    <source>
        <dbReference type="ARBA" id="ARBA00023130"/>
    </source>
</evidence>
<evidence type="ECO:0000256" key="3">
    <source>
        <dbReference type="ARBA" id="ARBA00021365"/>
    </source>
</evidence>
<feature type="transmembrane region" description="Helical" evidence="19">
    <location>
        <begin position="735"/>
        <end position="758"/>
    </location>
</feature>
<dbReference type="InterPro" id="IPR039707">
    <property type="entry name" value="MPEG1"/>
</dbReference>
<keyword evidence="7 20" id="KW-0732">Signal</keyword>
<evidence type="ECO:0000256" key="8">
    <source>
        <dbReference type="ARBA" id="ARBA00022843"/>
    </source>
</evidence>
<name>A0ABR4QD71_9CEST</name>
<feature type="signal peptide" evidence="20">
    <location>
        <begin position="1"/>
        <end position="15"/>
    </location>
</feature>
<keyword evidence="12 19" id="KW-0472">Membrane</keyword>
<feature type="chain" id="PRO_5045478057" description="Macrophage-expressed gene 1 protein" evidence="20">
    <location>
        <begin position="16"/>
        <end position="778"/>
    </location>
</feature>
<reference evidence="22 23" key="1">
    <citation type="journal article" date="2022" name="Front. Cell. Infect. Microbiol.">
        <title>The Genomes of Two Strains of Taenia crassiceps the Animal Model for the Study of Human Cysticercosis.</title>
        <authorList>
            <person name="Bobes R.J."/>
            <person name="Estrada K."/>
            <person name="Rios-Valencia D.G."/>
            <person name="Calderon-Gallegos A."/>
            <person name="de la Torre P."/>
            <person name="Carrero J.C."/>
            <person name="Sanchez-Flores A."/>
            <person name="Laclette J.P."/>
        </authorList>
    </citation>
    <scope>NUCLEOTIDE SEQUENCE [LARGE SCALE GENOMIC DNA]</scope>
    <source>
        <strain evidence="22">WFUcys</strain>
    </source>
</reference>
<evidence type="ECO:0000256" key="18">
    <source>
        <dbReference type="ARBA" id="ARBA00045689"/>
    </source>
</evidence>
<dbReference type="Proteomes" id="UP001651158">
    <property type="component" value="Unassembled WGS sequence"/>
</dbReference>
<dbReference type="EMBL" id="JAKROA010000004">
    <property type="protein sequence ID" value="KAL5107507.1"/>
    <property type="molecule type" value="Genomic_DNA"/>
</dbReference>
<feature type="domain" description="MACPF" evidence="21">
    <location>
        <begin position="30"/>
        <end position="394"/>
    </location>
</feature>
<evidence type="ECO:0000256" key="16">
    <source>
        <dbReference type="ARBA" id="ARBA00030728"/>
    </source>
</evidence>
<dbReference type="PROSITE" id="PS51412">
    <property type="entry name" value="MACPF_2"/>
    <property type="match status" value="1"/>
</dbReference>
<evidence type="ECO:0000256" key="9">
    <source>
        <dbReference type="ARBA" id="ARBA00022859"/>
    </source>
</evidence>
<dbReference type="InterPro" id="IPR020864">
    <property type="entry name" value="MACPF"/>
</dbReference>